<dbReference type="PANTHER" id="PTHR10840:SF0">
    <property type="entry name" value="PROGRAMMED CELL DEATH PROTEIN 5"/>
    <property type="match status" value="1"/>
</dbReference>
<dbReference type="Proteomes" id="UP000515146">
    <property type="component" value="Unplaced"/>
</dbReference>
<dbReference type="GO" id="GO:0005634">
    <property type="term" value="C:nucleus"/>
    <property type="evidence" value="ECO:0007669"/>
    <property type="project" value="TreeGrafter"/>
</dbReference>
<dbReference type="SUPFAM" id="SSF46950">
    <property type="entry name" value="Double-stranded DNA-binding domain"/>
    <property type="match status" value="1"/>
</dbReference>
<name>A0A6P6XS44_DERPT</name>
<dbReference type="RefSeq" id="XP_027194719.1">
    <property type="nucleotide sequence ID" value="XM_027338918.1"/>
</dbReference>
<dbReference type="Pfam" id="PF01984">
    <property type="entry name" value="dsDNA_bind"/>
    <property type="match status" value="1"/>
</dbReference>
<comment type="similarity">
    <text evidence="1">Belongs to the PDCD5 family.</text>
</comment>
<sequence>MGDQELDAIRARRLQELQMQYQGKSPGSGMGGQGNMNMQEQQRAAQERQEREEDVRNTILTQILSQEARARLSTIALAKPERAKMLENILITNAQRGAIREKLSEEQLINFLEQVNEQTSKKKTVVKYDRRKTAIDDLDDEDDDID</sequence>
<dbReference type="KEGG" id="dpte:113789386"/>
<dbReference type="GeneID" id="113789386"/>
<dbReference type="CTD" id="39776"/>
<dbReference type="InParanoid" id="A0A6P6XS44"/>
<dbReference type="OrthoDB" id="10252486at2759"/>
<dbReference type="InterPro" id="IPR036883">
    <property type="entry name" value="PDCD5-like_sf"/>
</dbReference>
<dbReference type="AlphaFoldDB" id="A0A6P6XS44"/>
<organism evidence="2 3">
    <name type="scientific">Dermatophagoides pteronyssinus</name>
    <name type="common">European house dust mite</name>
    <dbReference type="NCBI Taxonomy" id="6956"/>
    <lineage>
        <taxon>Eukaryota</taxon>
        <taxon>Metazoa</taxon>
        <taxon>Ecdysozoa</taxon>
        <taxon>Arthropoda</taxon>
        <taxon>Chelicerata</taxon>
        <taxon>Arachnida</taxon>
        <taxon>Acari</taxon>
        <taxon>Acariformes</taxon>
        <taxon>Sarcoptiformes</taxon>
        <taxon>Astigmata</taxon>
        <taxon>Psoroptidia</taxon>
        <taxon>Analgoidea</taxon>
        <taxon>Pyroglyphidae</taxon>
        <taxon>Dermatophagoidinae</taxon>
        <taxon>Dermatophagoides</taxon>
    </lineage>
</organism>
<reference evidence="3" key="1">
    <citation type="submission" date="2025-08" db="UniProtKB">
        <authorList>
            <consortium name="RefSeq"/>
        </authorList>
    </citation>
    <scope>IDENTIFICATION</scope>
    <source>
        <strain evidence="3">Airmid</strain>
    </source>
</reference>
<evidence type="ECO:0000313" key="3">
    <source>
        <dbReference type="RefSeq" id="XP_027194719.1"/>
    </source>
</evidence>
<protein>
    <submittedName>
        <fullName evidence="3">Programmed cell death protein 5-like</fullName>
    </submittedName>
</protein>
<dbReference type="GO" id="GO:0005829">
    <property type="term" value="C:cytosol"/>
    <property type="evidence" value="ECO:0007669"/>
    <property type="project" value="TreeGrafter"/>
</dbReference>
<keyword evidence="2" id="KW-1185">Reference proteome</keyword>
<gene>
    <name evidence="3" type="primary">LOC113789386</name>
</gene>
<evidence type="ECO:0000313" key="2">
    <source>
        <dbReference type="Proteomes" id="UP000515146"/>
    </source>
</evidence>
<dbReference type="PANTHER" id="PTHR10840">
    <property type="entry name" value="PROGRAMMED CELL DEATH PROTEIN 5"/>
    <property type="match status" value="1"/>
</dbReference>
<proteinExistence type="inferred from homology"/>
<dbReference type="GO" id="GO:0003677">
    <property type="term" value="F:DNA binding"/>
    <property type="evidence" value="ECO:0007669"/>
    <property type="project" value="InterPro"/>
</dbReference>
<accession>A0A6P6XS44</accession>
<dbReference type="FunCoup" id="A0A6P6XS44">
    <property type="interactions" value="1418"/>
</dbReference>
<dbReference type="OMA" id="MQYEMQK"/>
<dbReference type="PIRSF" id="PIRSF015730">
    <property type="entry name" value="TFAR19"/>
    <property type="match status" value="1"/>
</dbReference>
<evidence type="ECO:0000256" key="1">
    <source>
        <dbReference type="ARBA" id="ARBA00010490"/>
    </source>
</evidence>
<dbReference type="InterPro" id="IPR002836">
    <property type="entry name" value="PDCD5-like"/>
</dbReference>
<dbReference type="Gene3D" id="1.10.8.140">
    <property type="entry name" value="PDCD5-like"/>
    <property type="match status" value="1"/>
</dbReference>